<evidence type="ECO:0000313" key="3">
    <source>
        <dbReference type="Proteomes" id="UP000623129"/>
    </source>
</evidence>
<keyword evidence="3" id="KW-1185">Reference proteome</keyword>
<dbReference type="EMBL" id="SWLB01000021">
    <property type="protein sequence ID" value="KAF3324962.1"/>
    <property type="molecule type" value="Genomic_DNA"/>
</dbReference>
<feature type="compositionally biased region" description="Basic and acidic residues" evidence="1">
    <location>
        <begin position="262"/>
        <end position="271"/>
    </location>
</feature>
<gene>
    <name evidence="2" type="ORF">FCM35_KLT11119</name>
</gene>
<dbReference type="PANTHER" id="PTHR47292">
    <property type="entry name" value="TRANSCRIPTION ELONGATION FACTOR (TFIIS) FAMILY PROTEIN-RELATED"/>
    <property type="match status" value="1"/>
</dbReference>
<feature type="region of interest" description="Disordered" evidence="1">
    <location>
        <begin position="182"/>
        <end position="272"/>
    </location>
</feature>
<sequence>MTSDDATSMLHDCTHLVPSEAEMTDGIITTNRLEEIVSAIATVNSNSSKEGKPSPNSNCNDASAHWYNLVHVVAATSDEACIRHFVDKLNGLALVTDWAHMAQNLGNEVTTAVVSDDFIDKLIVSLLNLLNRLPIETCMLADEGILSVLKELGTSKSSIIKEMVSALHDKWRPAEVVAGSSCHLTNSTIPETSESVKDNPEKPNHSANLDVSGSSIKGQNVEEGEEEEEAEERANNPSDPISPAYSSDSGSIPDTKPVVSPTEKEKKKVESVYDDDMDALEFARQVAIQVEEEVVQYRETLYSSPEEESQPVEVDLPLAEPSEVKNDQNTVDQVCSVPPLREEESGLTTGTREEGQVKASNADGSGLDLNENLCTDYETTPELIHVAASKRVPPSSSIPVSPFRFGVGTAANWTGTAAATSAFRPASPRSGTYRHSGTGTPVANSVGLKHKSSSCLAFEFDLNVAETNTAEVNVPPSGNSSTEVSSERTKRLKLDLNFTNEDEVVEPLLAQLPPKSSFVFRDHGHSSTSSSSLKNQAKFDFDLNDDPYYRKDVVQNGNNVKLMGWNMSGGTVPQNQTTPPMFHSFLGPNAAAPAQFGSLSGPSNLYHSPMIPSSSYGHQYSAAPHVWYGQPSTSYAVSPLFTPQQMVGSVSENGPSIGLSLMSGDRSNHFRPGLDLNASSGSVEVTSREVAGFRQFFVQNHGGSVQEPVINATAQPAVQTPGNGVRWREQERERETFSYGFKQLI</sequence>
<feature type="compositionally biased region" description="Basic and acidic residues" evidence="1">
    <location>
        <begin position="194"/>
        <end position="204"/>
    </location>
</feature>
<dbReference type="Proteomes" id="UP000623129">
    <property type="component" value="Unassembled WGS sequence"/>
</dbReference>
<feature type="compositionally biased region" description="Acidic residues" evidence="1">
    <location>
        <begin position="222"/>
        <end position="231"/>
    </location>
</feature>
<proteinExistence type="predicted"/>
<feature type="compositionally biased region" description="Polar residues" evidence="1">
    <location>
        <begin position="205"/>
        <end position="218"/>
    </location>
</feature>
<feature type="compositionally biased region" description="Polar residues" evidence="1">
    <location>
        <begin position="182"/>
        <end position="193"/>
    </location>
</feature>
<protein>
    <recommendedName>
        <fullName evidence="4">TFIIS N-terminal domain-containing protein</fullName>
    </recommendedName>
</protein>
<dbReference type="OrthoDB" id="1595674at2759"/>
<accession>A0A833QSE7</accession>
<organism evidence="2 3">
    <name type="scientific">Carex littledalei</name>
    <dbReference type="NCBI Taxonomy" id="544730"/>
    <lineage>
        <taxon>Eukaryota</taxon>
        <taxon>Viridiplantae</taxon>
        <taxon>Streptophyta</taxon>
        <taxon>Embryophyta</taxon>
        <taxon>Tracheophyta</taxon>
        <taxon>Spermatophyta</taxon>
        <taxon>Magnoliopsida</taxon>
        <taxon>Liliopsida</taxon>
        <taxon>Poales</taxon>
        <taxon>Cyperaceae</taxon>
        <taxon>Cyperoideae</taxon>
        <taxon>Cariceae</taxon>
        <taxon>Carex</taxon>
        <taxon>Carex subgen. Euthyceras</taxon>
    </lineage>
</organism>
<evidence type="ECO:0008006" key="4">
    <source>
        <dbReference type="Google" id="ProtNLM"/>
    </source>
</evidence>
<dbReference type="AlphaFoldDB" id="A0A833QSE7"/>
<feature type="compositionally biased region" description="Polar residues" evidence="1">
    <location>
        <begin position="235"/>
        <end position="252"/>
    </location>
</feature>
<name>A0A833QSE7_9POAL</name>
<feature type="region of interest" description="Disordered" evidence="1">
    <location>
        <begin position="340"/>
        <end position="364"/>
    </location>
</feature>
<reference evidence="2" key="1">
    <citation type="submission" date="2020-01" db="EMBL/GenBank/DDBJ databases">
        <title>Genome sequence of Kobresia littledalei, the first chromosome-level genome in the family Cyperaceae.</title>
        <authorList>
            <person name="Qu G."/>
        </authorList>
    </citation>
    <scope>NUCLEOTIDE SEQUENCE</scope>
    <source>
        <strain evidence="2">C.B.Clarke</strain>
        <tissue evidence="2">Leaf</tissue>
    </source>
</reference>
<dbReference type="PANTHER" id="PTHR47292:SF1">
    <property type="entry name" value="TRANSCRIPTION ELONGATION FACTOR (TFIIS) FAMILY PROTEIN"/>
    <property type="match status" value="1"/>
</dbReference>
<evidence type="ECO:0000256" key="1">
    <source>
        <dbReference type="SAM" id="MobiDB-lite"/>
    </source>
</evidence>
<evidence type="ECO:0000313" key="2">
    <source>
        <dbReference type="EMBL" id="KAF3324962.1"/>
    </source>
</evidence>
<comment type="caution">
    <text evidence="2">The sequence shown here is derived from an EMBL/GenBank/DDBJ whole genome shotgun (WGS) entry which is preliminary data.</text>
</comment>